<evidence type="ECO:0000256" key="8">
    <source>
        <dbReference type="SAM" id="Phobius"/>
    </source>
</evidence>
<feature type="transmembrane region" description="Helical" evidence="8">
    <location>
        <begin position="118"/>
        <end position="137"/>
    </location>
</feature>
<evidence type="ECO:0000256" key="5">
    <source>
        <dbReference type="ARBA" id="ARBA00022989"/>
    </source>
</evidence>
<dbReference type="AlphaFoldDB" id="A0A8R2HQ52"/>
<feature type="transmembrane region" description="Helical" evidence="8">
    <location>
        <begin position="283"/>
        <end position="307"/>
    </location>
</feature>
<evidence type="ECO:0000256" key="7">
    <source>
        <dbReference type="ARBA" id="ARBA00039668"/>
    </source>
</evidence>
<comment type="subcellular location">
    <subcellularLocation>
        <location evidence="1">Membrane</location>
        <topology evidence="1">Multi-pass membrane protein</topology>
    </subcellularLocation>
</comment>
<dbReference type="InterPro" id="IPR013657">
    <property type="entry name" value="SCL35B1-4/HUT1"/>
</dbReference>
<proteinExistence type="inferred from homology"/>
<evidence type="ECO:0000313" key="9">
    <source>
        <dbReference type="EnsemblMetazoa" id="XP_021209180.2"/>
    </source>
</evidence>
<dbReference type="EnsemblMetazoa" id="XM_021353505.2">
    <property type="protein sequence ID" value="XP_021209180.2"/>
    <property type="gene ID" value="LOC101739574"/>
</dbReference>
<accession>A0A8R2HQ52</accession>
<dbReference type="GeneID" id="101739574"/>
<sequence length="452" mass="48394">MRSNVIIWVVIASCILLMWLIGRLYHELLYAYEQSSTLTNIEYSWLFRLLLNVTGYSTILVPGFILYKYLHKINYFQKITNPSCLSRCLQAIFGEWDDRIPDPAKPSKVEGEKRKDSIELLFCFTGLMGAYLVWGLLQEKIMTQKYVMPDGSTARFSDSQLLVFVNRLVALAVAALRLRASGRALLGGPLYPFSYSALTNVLSAWCQYEALKYVSFPVQVLSKSCKVIPVMLMGAVLSRHKYSRAEWGTAALISLGMALFLLGTGAAVQVMTLRAGARGAGGAAGAAAAGAAAGAASGACLLALYLCCDSFTSSWQAALFARGGVSALQMLCAVNCCSCALSAAALLQAPALSAAARFLQSPVFAADCLVLSLSSALGQLFIYRTIFKFGAVVFTIIMTLRQAASVLLSCAVYGHAVSGPAAAGVLLVFAALALRLYCKQRAPRAPPAAAAL</sequence>
<dbReference type="RefSeq" id="XP_021209180.2">
    <property type="nucleotide sequence ID" value="XM_021353505.3"/>
</dbReference>
<protein>
    <recommendedName>
        <fullName evidence="7">Adenosine 3'-phospho 5'-phosphosulfate transporter 1</fullName>
    </recommendedName>
</protein>
<keyword evidence="10" id="KW-1185">Reference proteome</keyword>
<keyword evidence="4 8" id="KW-0812">Transmembrane</keyword>
<feature type="transmembrane region" description="Helical" evidence="8">
    <location>
        <begin position="247"/>
        <end position="271"/>
    </location>
</feature>
<feature type="transmembrane region" description="Helical" evidence="8">
    <location>
        <begin position="420"/>
        <end position="438"/>
    </location>
</feature>
<evidence type="ECO:0000256" key="1">
    <source>
        <dbReference type="ARBA" id="ARBA00004141"/>
    </source>
</evidence>
<keyword evidence="6 8" id="KW-0472">Membrane</keyword>
<comment type="similarity">
    <text evidence="2">Belongs to the nucleotide-sugar transporter family. SLC35B subfamily.</text>
</comment>
<feature type="transmembrane region" description="Helical" evidence="8">
    <location>
        <begin position="45"/>
        <end position="67"/>
    </location>
</feature>
<evidence type="ECO:0000256" key="2">
    <source>
        <dbReference type="ARBA" id="ARBA00010694"/>
    </source>
</evidence>
<dbReference type="CTD" id="42115"/>
<feature type="transmembrane region" description="Helical" evidence="8">
    <location>
        <begin position="5"/>
        <end position="25"/>
    </location>
</feature>
<dbReference type="PANTHER" id="PTHR10778">
    <property type="entry name" value="SOLUTE CARRIER FAMILY 35 MEMBER B"/>
    <property type="match status" value="1"/>
</dbReference>
<dbReference type="PANTHER" id="PTHR10778:SF13">
    <property type="entry name" value="ADENOSINE 3'-PHOSPHO 5'-PHOSPHOSULFATE TRANSPORTER 1"/>
    <property type="match status" value="1"/>
</dbReference>
<dbReference type="GO" id="GO:0000139">
    <property type="term" value="C:Golgi membrane"/>
    <property type="evidence" value="ECO:0007669"/>
    <property type="project" value="TreeGrafter"/>
</dbReference>
<keyword evidence="3" id="KW-0813">Transport</keyword>
<dbReference type="Proteomes" id="UP000005204">
    <property type="component" value="Unassembled WGS sequence"/>
</dbReference>
<dbReference type="GO" id="GO:0005789">
    <property type="term" value="C:endoplasmic reticulum membrane"/>
    <property type="evidence" value="ECO:0007669"/>
    <property type="project" value="TreeGrafter"/>
</dbReference>
<dbReference type="KEGG" id="bmor:101739574"/>
<keyword evidence="5 8" id="KW-1133">Transmembrane helix</keyword>
<evidence type="ECO:0000256" key="6">
    <source>
        <dbReference type="ARBA" id="ARBA00023136"/>
    </source>
</evidence>
<reference evidence="10" key="1">
    <citation type="journal article" date="2008" name="Insect Biochem. Mol. Biol.">
        <title>The genome of a lepidopteran model insect, the silkworm Bombyx mori.</title>
        <authorList>
            <consortium name="International Silkworm Genome Consortium"/>
        </authorList>
    </citation>
    <scope>NUCLEOTIDE SEQUENCE [LARGE SCALE GENOMIC DNA]</scope>
    <source>
        <strain evidence="10">p50T</strain>
    </source>
</reference>
<name>A0A8R2HQ52_BOMMO</name>
<organism evidence="9 10">
    <name type="scientific">Bombyx mori</name>
    <name type="common">Silk moth</name>
    <dbReference type="NCBI Taxonomy" id="7091"/>
    <lineage>
        <taxon>Eukaryota</taxon>
        <taxon>Metazoa</taxon>
        <taxon>Ecdysozoa</taxon>
        <taxon>Arthropoda</taxon>
        <taxon>Hexapoda</taxon>
        <taxon>Insecta</taxon>
        <taxon>Pterygota</taxon>
        <taxon>Neoptera</taxon>
        <taxon>Endopterygota</taxon>
        <taxon>Lepidoptera</taxon>
        <taxon>Glossata</taxon>
        <taxon>Ditrysia</taxon>
        <taxon>Bombycoidea</taxon>
        <taxon>Bombycidae</taxon>
        <taxon>Bombycinae</taxon>
        <taxon>Bombyx</taxon>
    </lineage>
</organism>
<dbReference type="Pfam" id="PF08449">
    <property type="entry name" value="UAA"/>
    <property type="match status" value="1"/>
</dbReference>
<evidence type="ECO:0000256" key="4">
    <source>
        <dbReference type="ARBA" id="ARBA00022692"/>
    </source>
</evidence>
<evidence type="ECO:0000313" key="10">
    <source>
        <dbReference type="Proteomes" id="UP000005204"/>
    </source>
</evidence>
<reference evidence="9" key="2">
    <citation type="submission" date="2022-06" db="UniProtKB">
        <authorList>
            <consortium name="EnsemblMetazoa"/>
        </authorList>
    </citation>
    <scope>IDENTIFICATION</scope>
    <source>
        <strain evidence="9">p50T (Dazao)</strain>
    </source>
</reference>
<dbReference type="GO" id="GO:0046964">
    <property type="term" value="F:3'-phosphoadenosine 5'-phosphosulfate transmembrane transporter activity"/>
    <property type="evidence" value="ECO:0007669"/>
    <property type="project" value="TreeGrafter"/>
</dbReference>
<feature type="transmembrane region" description="Helical" evidence="8">
    <location>
        <begin position="389"/>
        <end position="414"/>
    </location>
</feature>
<evidence type="ECO:0000256" key="3">
    <source>
        <dbReference type="ARBA" id="ARBA00022448"/>
    </source>
</evidence>